<gene>
    <name evidence="4" type="ORF">HOLleu_07070</name>
</gene>
<name>A0A9Q1CFE6_HOLLE</name>
<accession>A0A9Q1CFE6</accession>
<proteinExistence type="predicted"/>
<dbReference type="SUPFAM" id="SSF54928">
    <property type="entry name" value="RNA-binding domain, RBD"/>
    <property type="match status" value="1"/>
</dbReference>
<reference evidence="4" key="1">
    <citation type="submission" date="2021-10" db="EMBL/GenBank/DDBJ databases">
        <title>Tropical sea cucumber genome reveals ecological adaptation and Cuvierian tubules defense mechanism.</title>
        <authorList>
            <person name="Chen T."/>
        </authorList>
    </citation>
    <scope>NUCLEOTIDE SEQUENCE</scope>
    <source>
        <strain evidence="4">Nanhai2018</strain>
        <tissue evidence="4">Muscle</tissue>
    </source>
</reference>
<evidence type="ECO:0000313" key="4">
    <source>
        <dbReference type="EMBL" id="KAJ8044342.1"/>
    </source>
</evidence>
<dbReference type="PANTHER" id="PTHR11176">
    <property type="entry name" value="BOULE-RELATED"/>
    <property type="match status" value="1"/>
</dbReference>
<dbReference type="Pfam" id="PF00076">
    <property type="entry name" value="RRM_1"/>
    <property type="match status" value="1"/>
</dbReference>
<comment type="caution">
    <text evidence="4">The sequence shown here is derived from an EMBL/GenBank/DDBJ whole genome shotgun (WGS) entry which is preliminary data.</text>
</comment>
<feature type="domain" description="RRM" evidence="3">
    <location>
        <begin position="10"/>
        <end position="87"/>
    </location>
</feature>
<dbReference type="Gene3D" id="3.30.70.330">
    <property type="match status" value="1"/>
</dbReference>
<evidence type="ECO:0000313" key="5">
    <source>
        <dbReference type="Proteomes" id="UP001152320"/>
    </source>
</evidence>
<evidence type="ECO:0000259" key="3">
    <source>
        <dbReference type="PROSITE" id="PS50102"/>
    </source>
</evidence>
<dbReference type="InterPro" id="IPR035979">
    <property type="entry name" value="RBD_domain_sf"/>
</dbReference>
<evidence type="ECO:0000256" key="2">
    <source>
        <dbReference type="PROSITE-ProRule" id="PRU00176"/>
    </source>
</evidence>
<dbReference type="Proteomes" id="UP001152320">
    <property type="component" value="Chromosome 3"/>
</dbReference>
<dbReference type="PANTHER" id="PTHR11176:SF61">
    <property type="entry name" value="SRA STEM-LOOP INTERACTING RNA BINDING PROTEIN"/>
    <property type="match status" value="1"/>
</dbReference>
<dbReference type="GO" id="GO:0003723">
    <property type="term" value="F:RNA binding"/>
    <property type="evidence" value="ECO:0007669"/>
    <property type="project" value="UniProtKB-UniRule"/>
</dbReference>
<dbReference type="SMART" id="SM00360">
    <property type="entry name" value="RRM"/>
    <property type="match status" value="1"/>
</dbReference>
<dbReference type="AlphaFoldDB" id="A0A9Q1CFE6"/>
<evidence type="ECO:0000256" key="1">
    <source>
        <dbReference type="ARBA" id="ARBA00022884"/>
    </source>
</evidence>
<dbReference type="OrthoDB" id="6159137at2759"/>
<keyword evidence="1 2" id="KW-0694">RNA-binding</keyword>
<dbReference type="InterPro" id="IPR012677">
    <property type="entry name" value="Nucleotide-bd_a/b_plait_sf"/>
</dbReference>
<keyword evidence="5" id="KW-1185">Reference proteome</keyword>
<organism evidence="4 5">
    <name type="scientific">Holothuria leucospilota</name>
    <name type="common">Black long sea cucumber</name>
    <name type="synonym">Mertensiothuria leucospilota</name>
    <dbReference type="NCBI Taxonomy" id="206669"/>
    <lineage>
        <taxon>Eukaryota</taxon>
        <taxon>Metazoa</taxon>
        <taxon>Echinodermata</taxon>
        <taxon>Eleutherozoa</taxon>
        <taxon>Echinozoa</taxon>
        <taxon>Holothuroidea</taxon>
        <taxon>Aspidochirotacea</taxon>
        <taxon>Aspidochirotida</taxon>
        <taxon>Holothuriidae</taxon>
        <taxon>Holothuria</taxon>
    </lineage>
</organism>
<dbReference type="EMBL" id="JAIZAY010000003">
    <property type="protein sequence ID" value="KAJ8044342.1"/>
    <property type="molecule type" value="Genomic_DNA"/>
</dbReference>
<dbReference type="InterPro" id="IPR000504">
    <property type="entry name" value="RRM_dom"/>
</dbReference>
<sequence>MAAANGRKVFDLVVTRLPWTIGTNELREYFTQFGTVKACKVAFDQSTGFSKGFGFVGFANPASAQTALRKGFHVMDGQKVQVQIKKNGENSLGTRQLRITELLETENT</sequence>
<dbReference type="PROSITE" id="PS50102">
    <property type="entry name" value="RRM"/>
    <property type="match status" value="1"/>
</dbReference>
<protein>
    <submittedName>
        <fullName evidence="4">SRA stem-loop-interacting RNA-binding protein, mitochondrial</fullName>
    </submittedName>
</protein>